<dbReference type="InterPro" id="IPR006419">
    <property type="entry name" value="NMN_transpt_PnuC"/>
</dbReference>
<keyword evidence="12" id="KW-1185">Reference proteome</keyword>
<keyword evidence="6" id="KW-1003">Cell membrane</keyword>
<comment type="subcellular location">
    <subcellularLocation>
        <location evidence="2">Cell membrane</location>
        <topology evidence="2">Multi-pass membrane protein</topology>
    </subcellularLocation>
</comment>
<dbReference type="OrthoDB" id="9791248at2"/>
<feature type="transmembrane region" description="Helical" evidence="10">
    <location>
        <begin position="103"/>
        <end position="120"/>
    </location>
</feature>
<dbReference type="Pfam" id="PF04973">
    <property type="entry name" value="NMN_transporter"/>
    <property type="match status" value="1"/>
</dbReference>
<dbReference type="AlphaFoldDB" id="A0A1I3T2W4"/>
<feature type="transmembrane region" description="Helical" evidence="10">
    <location>
        <begin position="156"/>
        <end position="172"/>
    </location>
</feature>
<dbReference type="NCBIfam" id="TIGR01528">
    <property type="entry name" value="NMN_trans_PnuC"/>
    <property type="match status" value="1"/>
</dbReference>
<evidence type="ECO:0000256" key="7">
    <source>
        <dbReference type="ARBA" id="ARBA00022692"/>
    </source>
</evidence>
<comment type="function">
    <text evidence="1">Required for nicotinamide riboside transport across the inner membrane.</text>
</comment>
<dbReference type="EMBL" id="FORU01000012">
    <property type="protein sequence ID" value="SFJ64983.1"/>
    <property type="molecule type" value="Genomic_DNA"/>
</dbReference>
<dbReference type="RefSeq" id="WP_090679919.1">
    <property type="nucleotide sequence ID" value="NZ_FORU01000012.1"/>
</dbReference>
<feature type="transmembrane region" description="Helical" evidence="10">
    <location>
        <begin position="12"/>
        <end position="33"/>
    </location>
</feature>
<organism evidence="11 12">
    <name type="scientific">Myroides guanonis</name>
    <dbReference type="NCBI Taxonomy" id="1150112"/>
    <lineage>
        <taxon>Bacteria</taxon>
        <taxon>Pseudomonadati</taxon>
        <taxon>Bacteroidota</taxon>
        <taxon>Flavobacteriia</taxon>
        <taxon>Flavobacteriales</taxon>
        <taxon>Flavobacteriaceae</taxon>
        <taxon>Myroides</taxon>
    </lineage>
</organism>
<evidence type="ECO:0000313" key="11">
    <source>
        <dbReference type="EMBL" id="SFJ64983.1"/>
    </source>
</evidence>
<keyword evidence="9 10" id="KW-0472">Membrane</keyword>
<feature type="transmembrane region" description="Helical" evidence="10">
    <location>
        <begin position="178"/>
        <end position="196"/>
    </location>
</feature>
<keyword evidence="8 10" id="KW-1133">Transmembrane helix</keyword>
<dbReference type="GO" id="GO:0005886">
    <property type="term" value="C:plasma membrane"/>
    <property type="evidence" value="ECO:0007669"/>
    <property type="project" value="UniProtKB-SubCell"/>
</dbReference>
<name>A0A1I3T2W4_9FLAO</name>
<feature type="transmembrane region" description="Helical" evidence="10">
    <location>
        <begin position="65"/>
        <end position="82"/>
    </location>
</feature>
<gene>
    <name evidence="11" type="ORF">SAMN04487893_11243</name>
</gene>
<comment type="similarity">
    <text evidence="3">Belongs to the nicotinamide ribonucleoside (NR) uptake permease (TC 4.B.1) family.</text>
</comment>
<keyword evidence="5" id="KW-0813">Transport</keyword>
<dbReference type="PANTHER" id="PTHR36122">
    <property type="entry name" value="NICOTINAMIDE RIBOSIDE TRANSPORTER PNUC"/>
    <property type="match status" value="1"/>
</dbReference>
<evidence type="ECO:0000256" key="10">
    <source>
        <dbReference type="SAM" id="Phobius"/>
    </source>
</evidence>
<keyword evidence="7 10" id="KW-0812">Transmembrane</keyword>
<feature type="transmembrane region" description="Helical" evidence="10">
    <location>
        <begin position="40"/>
        <end position="59"/>
    </location>
</feature>
<dbReference type="Proteomes" id="UP000243887">
    <property type="component" value="Unassembled WGS sequence"/>
</dbReference>
<evidence type="ECO:0000256" key="9">
    <source>
        <dbReference type="ARBA" id="ARBA00023136"/>
    </source>
</evidence>
<dbReference type="PANTHER" id="PTHR36122:SF2">
    <property type="entry name" value="NICOTINAMIDE RIBOSIDE TRANSPORTER PNUC"/>
    <property type="match status" value="1"/>
</dbReference>
<feature type="transmembrane region" description="Helical" evidence="10">
    <location>
        <begin position="132"/>
        <end position="149"/>
    </location>
</feature>
<reference evidence="12" key="1">
    <citation type="submission" date="2016-10" db="EMBL/GenBank/DDBJ databases">
        <authorList>
            <person name="Varghese N."/>
            <person name="Submissions S."/>
        </authorList>
    </citation>
    <scope>NUCLEOTIDE SEQUENCE [LARGE SCALE GENOMIC DNA]</scope>
    <source>
        <strain evidence="12">DSM 26542</strain>
    </source>
</reference>
<evidence type="ECO:0000256" key="5">
    <source>
        <dbReference type="ARBA" id="ARBA00022448"/>
    </source>
</evidence>
<evidence type="ECO:0000256" key="4">
    <source>
        <dbReference type="ARBA" id="ARBA00017522"/>
    </source>
</evidence>
<protein>
    <recommendedName>
        <fullName evidence="4">Nicotinamide riboside transporter PnuC</fullName>
    </recommendedName>
</protein>
<accession>A0A1I3T2W4</accession>
<evidence type="ECO:0000256" key="2">
    <source>
        <dbReference type="ARBA" id="ARBA00004651"/>
    </source>
</evidence>
<evidence type="ECO:0000256" key="3">
    <source>
        <dbReference type="ARBA" id="ARBA00006669"/>
    </source>
</evidence>
<proteinExistence type="inferred from homology"/>
<evidence type="ECO:0000256" key="1">
    <source>
        <dbReference type="ARBA" id="ARBA00002672"/>
    </source>
</evidence>
<dbReference type="STRING" id="1150112.SAMN04487893_11243"/>
<evidence type="ECO:0000313" key="12">
    <source>
        <dbReference type="Proteomes" id="UP000243887"/>
    </source>
</evidence>
<sequence length="205" mass="23852">MVDFFFDVYKDATWWFIFLEFVVFVFGILSVWYAGKENILVYPTGIIATVITVYLLYVTGYLGDMVLNGYYSLMSVFGWYNWSRVDGSQNTLKISRTTTKEKWYGFALFIITLGVIYGVYRLFGNEIGPENCIDILTSGIFFTAMYYMALKKIENWTLWIIANVISIPLYAYRGLGMLSLQFIVFTVLAIQAYLSWKKMLEDENK</sequence>
<evidence type="ECO:0000256" key="6">
    <source>
        <dbReference type="ARBA" id="ARBA00022475"/>
    </source>
</evidence>
<evidence type="ECO:0000256" key="8">
    <source>
        <dbReference type="ARBA" id="ARBA00022989"/>
    </source>
</evidence>
<dbReference type="GO" id="GO:0034257">
    <property type="term" value="F:nicotinamide riboside transmembrane transporter activity"/>
    <property type="evidence" value="ECO:0007669"/>
    <property type="project" value="InterPro"/>
</dbReference>